<dbReference type="PANTHER" id="PTHR36925">
    <property type="entry name" value="COBALT-PRECORRIN-6A REDUCTASE"/>
    <property type="match status" value="1"/>
</dbReference>
<dbReference type="STRING" id="996342.SAMN05443551_1660"/>
<dbReference type="OrthoDB" id="5183775at2"/>
<keyword evidence="5" id="KW-1185">Reference proteome</keyword>
<dbReference type="AlphaFoldDB" id="A0A1M5R8B7"/>
<evidence type="ECO:0000313" key="4">
    <source>
        <dbReference type="EMBL" id="SHH22584.1"/>
    </source>
</evidence>
<comment type="pathway">
    <text evidence="1">Cofactor biosynthesis; adenosylcobalamin biosynthesis.</text>
</comment>
<dbReference type="PANTHER" id="PTHR36925:SF1">
    <property type="entry name" value="COBALT-PRECORRIN-6A REDUCTASE"/>
    <property type="match status" value="1"/>
</dbReference>
<dbReference type="PROSITE" id="PS51014">
    <property type="entry name" value="COBK_CBIJ"/>
    <property type="match status" value="1"/>
</dbReference>
<name>A0A1M5R8B7_9RHOB</name>
<evidence type="ECO:0000313" key="5">
    <source>
        <dbReference type="Proteomes" id="UP000184221"/>
    </source>
</evidence>
<dbReference type="UniPathway" id="UPA00148"/>
<keyword evidence="2" id="KW-0169">Cobalamin biosynthesis</keyword>
<protein>
    <submittedName>
        <fullName evidence="4">Precorrin-6A/cobalt-precorrin-6A reductase</fullName>
    </submittedName>
</protein>
<evidence type="ECO:0000256" key="1">
    <source>
        <dbReference type="ARBA" id="ARBA00004953"/>
    </source>
</evidence>
<evidence type="ECO:0000256" key="3">
    <source>
        <dbReference type="ARBA" id="ARBA00023002"/>
    </source>
</evidence>
<dbReference type="Proteomes" id="UP000184221">
    <property type="component" value="Unassembled WGS sequence"/>
</dbReference>
<gene>
    <name evidence="4" type="ORF">SAMN05443551_1660</name>
</gene>
<dbReference type="EMBL" id="FQXC01000002">
    <property type="protein sequence ID" value="SHH22584.1"/>
    <property type="molecule type" value="Genomic_DNA"/>
</dbReference>
<proteinExistence type="predicted"/>
<dbReference type="Pfam" id="PF02571">
    <property type="entry name" value="CbiJ"/>
    <property type="match status" value="1"/>
</dbReference>
<keyword evidence="3" id="KW-0560">Oxidoreductase</keyword>
<evidence type="ECO:0000256" key="2">
    <source>
        <dbReference type="ARBA" id="ARBA00022573"/>
    </source>
</evidence>
<dbReference type="GO" id="GO:0009236">
    <property type="term" value="P:cobalamin biosynthetic process"/>
    <property type="evidence" value="ECO:0007669"/>
    <property type="project" value="UniProtKB-UniPathway"/>
</dbReference>
<organism evidence="4 5">
    <name type="scientific">Marivita hallyeonensis</name>
    <dbReference type="NCBI Taxonomy" id="996342"/>
    <lineage>
        <taxon>Bacteria</taxon>
        <taxon>Pseudomonadati</taxon>
        <taxon>Pseudomonadota</taxon>
        <taxon>Alphaproteobacteria</taxon>
        <taxon>Rhodobacterales</taxon>
        <taxon>Roseobacteraceae</taxon>
        <taxon>Marivita</taxon>
    </lineage>
</organism>
<sequence length="247" mass="27159">MMRDFNGTDRPGAGQIAILGGSAEARDLAQQLGARARLWLPARDRVTGQGRARQTGFAEWASGASALIIAPHPCDVESLRLGASMAGALSIPHLTLMRPAWRPSRRDHWVSVRTVREAARHIPVGARVLVTLGRPVLPEMSAFRHAHAFVRQLSRHNRVFPLRHGRFLHGDPPFTVAHEITVMRRFRIDAVLTRNAGGTGGWPKVAAARALGLPVYMIARERVPTGPTVSRVEDAVRWSEAALWLDV</sequence>
<reference evidence="4 5" key="1">
    <citation type="submission" date="2016-11" db="EMBL/GenBank/DDBJ databases">
        <authorList>
            <person name="Jaros S."/>
            <person name="Januszkiewicz K."/>
            <person name="Wedrychowicz H."/>
        </authorList>
    </citation>
    <scope>NUCLEOTIDE SEQUENCE [LARGE SCALE GENOMIC DNA]</scope>
    <source>
        <strain evidence="4 5">DSM 29431</strain>
    </source>
</reference>
<accession>A0A1M5R8B7</accession>
<dbReference type="InterPro" id="IPR003723">
    <property type="entry name" value="Precorrin-6x_reduct"/>
</dbReference>
<dbReference type="GO" id="GO:0016994">
    <property type="term" value="F:precorrin-6A reductase activity"/>
    <property type="evidence" value="ECO:0007669"/>
    <property type="project" value="InterPro"/>
</dbReference>